<dbReference type="InterPro" id="IPR045853">
    <property type="entry name" value="Pep_chain_release_fac_I_sf"/>
</dbReference>
<sequence>YLKYIKSKGWVTSLIHENKNDHGGYRNITIEVSGKNVYGTLRN</sequence>
<dbReference type="Pfam" id="PF03462">
    <property type="entry name" value="PCRF"/>
    <property type="match status" value="1"/>
</dbReference>
<evidence type="ECO:0000259" key="1">
    <source>
        <dbReference type="Pfam" id="PF03462"/>
    </source>
</evidence>
<dbReference type="InterPro" id="IPR005139">
    <property type="entry name" value="PCRF"/>
</dbReference>
<dbReference type="SUPFAM" id="SSF75620">
    <property type="entry name" value="Release factor"/>
    <property type="match status" value="1"/>
</dbReference>
<feature type="domain" description="Peptide chain release factor" evidence="1">
    <location>
        <begin position="1"/>
        <end position="42"/>
    </location>
</feature>
<dbReference type="GO" id="GO:0006415">
    <property type="term" value="P:translational termination"/>
    <property type="evidence" value="ECO:0007669"/>
    <property type="project" value="InterPro"/>
</dbReference>
<proteinExistence type="predicted"/>
<name>A0A0G0GXP6_9BACT</name>
<dbReference type="Proteomes" id="UP000033876">
    <property type="component" value="Unassembled WGS sequence"/>
</dbReference>
<comment type="caution">
    <text evidence="2">The sequence shown here is derived from an EMBL/GenBank/DDBJ whole genome shotgun (WGS) entry which is preliminary data.</text>
</comment>
<protein>
    <submittedName>
        <fullName evidence="2">Peptide chain release factor 1</fullName>
    </submittedName>
</protein>
<dbReference type="EMBL" id="LBTF01000006">
    <property type="protein sequence ID" value="KKQ35748.1"/>
    <property type="molecule type" value="Genomic_DNA"/>
</dbReference>
<feature type="non-terminal residue" evidence="2">
    <location>
        <position position="1"/>
    </location>
</feature>
<evidence type="ECO:0000313" key="3">
    <source>
        <dbReference type="Proteomes" id="UP000033876"/>
    </source>
</evidence>
<accession>A0A0G0GXP6</accession>
<organism evidence="2 3">
    <name type="scientific">Candidatus Nomurabacteria bacterium GW2011_GWB1_37_5</name>
    <dbReference type="NCBI Taxonomy" id="1618742"/>
    <lineage>
        <taxon>Bacteria</taxon>
        <taxon>Candidatus Nomuraibacteriota</taxon>
    </lineage>
</organism>
<gene>
    <name evidence="2" type="ORF">US50_C0006G0021</name>
</gene>
<evidence type="ECO:0000313" key="2">
    <source>
        <dbReference type="EMBL" id="KKQ35748.1"/>
    </source>
</evidence>
<dbReference type="AlphaFoldDB" id="A0A0G0GXP6"/>
<dbReference type="Gene3D" id="3.30.70.1660">
    <property type="match status" value="1"/>
</dbReference>
<reference evidence="2 3" key="1">
    <citation type="journal article" date="2015" name="Nature">
        <title>rRNA introns, odd ribosomes, and small enigmatic genomes across a large radiation of phyla.</title>
        <authorList>
            <person name="Brown C.T."/>
            <person name="Hug L.A."/>
            <person name="Thomas B.C."/>
            <person name="Sharon I."/>
            <person name="Castelle C.J."/>
            <person name="Singh A."/>
            <person name="Wilkins M.J."/>
            <person name="Williams K.H."/>
            <person name="Banfield J.F."/>
        </authorList>
    </citation>
    <scope>NUCLEOTIDE SEQUENCE [LARGE SCALE GENOMIC DNA]</scope>
</reference>